<dbReference type="GO" id="GO:0043190">
    <property type="term" value="C:ATP-binding cassette (ABC) transporter complex"/>
    <property type="evidence" value="ECO:0007669"/>
    <property type="project" value="InterPro"/>
</dbReference>
<feature type="transmembrane region" description="Helical" evidence="9">
    <location>
        <begin position="20"/>
        <end position="40"/>
    </location>
</feature>
<dbReference type="EMBL" id="JALIDZ010000009">
    <property type="protein sequence ID" value="MCT8973886.1"/>
    <property type="molecule type" value="Genomic_DNA"/>
</dbReference>
<comment type="caution">
    <text evidence="11">The sequence shown here is derived from an EMBL/GenBank/DDBJ whole genome shotgun (WGS) entry which is preliminary data.</text>
</comment>
<dbReference type="InterPro" id="IPR043429">
    <property type="entry name" value="ArtM/GltK/GlnP/TcyL/YhdX-like"/>
</dbReference>
<keyword evidence="4" id="KW-1003">Cell membrane</keyword>
<dbReference type="InterPro" id="IPR010065">
    <property type="entry name" value="AA_ABC_transptr_permease_3TM"/>
</dbReference>
<feature type="domain" description="ABC transmembrane type-1" evidence="10">
    <location>
        <begin position="18"/>
        <end position="208"/>
    </location>
</feature>
<dbReference type="GO" id="GO:0006865">
    <property type="term" value="P:amino acid transport"/>
    <property type="evidence" value="ECO:0007669"/>
    <property type="project" value="UniProtKB-KW"/>
</dbReference>
<keyword evidence="8 9" id="KW-0472">Membrane</keyword>
<evidence type="ECO:0000256" key="4">
    <source>
        <dbReference type="ARBA" id="ARBA00022475"/>
    </source>
</evidence>
<dbReference type="PROSITE" id="PS50928">
    <property type="entry name" value="ABC_TM1"/>
    <property type="match status" value="1"/>
</dbReference>
<feature type="transmembrane region" description="Helical" evidence="9">
    <location>
        <begin position="52"/>
        <end position="75"/>
    </location>
</feature>
<comment type="subcellular location">
    <subcellularLocation>
        <location evidence="1">Cell inner membrane</location>
        <topology evidence="1">Multi-pass membrane protein</topology>
    </subcellularLocation>
    <subcellularLocation>
        <location evidence="9">Cell membrane</location>
        <topology evidence="9">Multi-pass membrane protein</topology>
    </subcellularLocation>
</comment>
<feature type="transmembrane region" description="Helical" evidence="9">
    <location>
        <begin position="87"/>
        <end position="105"/>
    </location>
</feature>
<dbReference type="InterPro" id="IPR000515">
    <property type="entry name" value="MetI-like"/>
</dbReference>
<dbReference type="AlphaFoldDB" id="A0AAW5R0S5"/>
<gene>
    <name evidence="11" type="ORF">MUB46_18625</name>
</gene>
<protein>
    <submittedName>
        <fullName evidence="11">Amino acid ABC transporter permease</fullName>
    </submittedName>
</protein>
<dbReference type="Proteomes" id="UP001320898">
    <property type="component" value="Unassembled WGS sequence"/>
</dbReference>
<evidence type="ECO:0000256" key="5">
    <source>
        <dbReference type="ARBA" id="ARBA00022692"/>
    </source>
</evidence>
<evidence type="ECO:0000256" key="6">
    <source>
        <dbReference type="ARBA" id="ARBA00022970"/>
    </source>
</evidence>
<keyword evidence="7 9" id="KW-1133">Transmembrane helix</keyword>
<accession>A0AAW5R0S5</accession>
<evidence type="ECO:0000256" key="3">
    <source>
        <dbReference type="ARBA" id="ARBA00022448"/>
    </source>
</evidence>
<dbReference type="Pfam" id="PF00528">
    <property type="entry name" value="BPD_transp_1"/>
    <property type="match status" value="1"/>
</dbReference>
<evidence type="ECO:0000256" key="2">
    <source>
        <dbReference type="ARBA" id="ARBA00010072"/>
    </source>
</evidence>
<evidence type="ECO:0000313" key="11">
    <source>
        <dbReference type="EMBL" id="MCT8973886.1"/>
    </source>
</evidence>
<keyword evidence="5 9" id="KW-0812">Transmembrane</keyword>
<reference evidence="11 12" key="1">
    <citation type="submission" date="2022-04" db="EMBL/GenBank/DDBJ databases">
        <authorList>
            <person name="Ye Y.-Q."/>
            <person name="Du Z.-J."/>
        </authorList>
    </citation>
    <scope>NUCLEOTIDE SEQUENCE [LARGE SCALE GENOMIC DNA]</scope>
    <source>
        <strain evidence="11 12">A6E488</strain>
    </source>
</reference>
<keyword evidence="6" id="KW-0029">Amino-acid transport</keyword>
<dbReference type="NCBIfam" id="TIGR01726">
    <property type="entry name" value="HEQRo_perm_3TM"/>
    <property type="match status" value="1"/>
</dbReference>
<dbReference type="GO" id="GO:0022857">
    <property type="term" value="F:transmembrane transporter activity"/>
    <property type="evidence" value="ECO:0007669"/>
    <property type="project" value="InterPro"/>
</dbReference>
<dbReference type="InterPro" id="IPR035906">
    <property type="entry name" value="MetI-like_sf"/>
</dbReference>
<dbReference type="PANTHER" id="PTHR30614:SF0">
    <property type="entry name" value="L-CYSTINE TRANSPORT SYSTEM PERMEASE PROTEIN TCYL"/>
    <property type="match status" value="1"/>
</dbReference>
<feature type="transmembrane region" description="Helical" evidence="9">
    <location>
        <begin position="145"/>
        <end position="167"/>
    </location>
</feature>
<sequence length="223" mass="24077">MDYLVDIFAIIPLLVDGLLITLAVSLLAAAGALILSLPLLGARRSQNRWLRYAATTYIALMRGLPIVILVFLFYFGLPALLGLGRVSAFWVGVVALAMNGAAFLAEIFRGAIQRIPDGQAEAARALGLNRAQTWRLVLIPQVLPVALPAMAGEIGFLVKASPVLSLITLVDLTRRSQQVAMQTFDPLAPTLAAALVYFVVLWSIAMLSRWLERRLEPVTAGAS</sequence>
<dbReference type="Gene3D" id="1.10.3720.10">
    <property type="entry name" value="MetI-like"/>
    <property type="match status" value="1"/>
</dbReference>
<evidence type="ECO:0000256" key="9">
    <source>
        <dbReference type="RuleBase" id="RU363032"/>
    </source>
</evidence>
<dbReference type="SUPFAM" id="SSF161098">
    <property type="entry name" value="MetI-like"/>
    <property type="match status" value="1"/>
</dbReference>
<evidence type="ECO:0000256" key="7">
    <source>
        <dbReference type="ARBA" id="ARBA00022989"/>
    </source>
</evidence>
<organism evidence="11 12">
    <name type="scientific">Microbaculum marinisediminis</name>
    <dbReference type="NCBI Taxonomy" id="2931392"/>
    <lineage>
        <taxon>Bacteria</taxon>
        <taxon>Pseudomonadati</taxon>
        <taxon>Pseudomonadota</taxon>
        <taxon>Alphaproteobacteria</taxon>
        <taxon>Hyphomicrobiales</taxon>
        <taxon>Tepidamorphaceae</taxon>
        <taxon>Microbaculum</taxon>
    </lineage>
</organism>
<evidence type="ECO:0000313" key="12">
    <source>
        <dbReference type="Proteomes" id="UP001320898"/>
    </source>
</evidence>
<dbReference type="RefSeq" id="WP_261617466.1">
    <property type="nucleotide sequence ID" value="NZ_JALIDZ010000009.1"/>
</dbReference>
<comment type="similarity">
    <text evidence="2">Belongs to the binding-protein-dependent transport system permease family. HisMQ subfamily.</text>
</comment>
<keyword evidence="12" id="KW-1185">Reference proteome</keyword>
<dbReference type="CDD" id="cd06261">
    <property type="entry name" value="TM_PBP2"/>
    <property type="match status" value="1"/>
</dbReference>
<evidence type="ECO:0000256" key="1">
    <source>
        <dbReference type="ARBA" id="ARBA00004429"/>
    </source>
</evidence>
<evidence type="ECO:0000256" key="8">
    <source>
        <dbReference type="ARBA" id="ARBA00023136"/>
    </source>
</evidence>
<proteinExistence type="inferred from homology"/>
<keyword evidence="3 9" id="KW-0813">Transport</keyword>
<evidence type="ECO:0000259" key="10">
    <source>
        <dbReference type="PROSITE" id="PS50928"/>
    </source>
</evidence>
<feature type="transmembrane region" description="Helical" evidence="9">
    <location>
        <begin position="187"/>
        <end position="207"/>
    </location>
</feature>
<dbReference type="PANTHER" id="PTHR30614">
    <property type="entry name" value="MEMBRANE COMPONENT OF AMINO ACID ABC TRANSPORTER"/>
    <property type="match status" value="1"/>
</dbReference>
<name>A0AAW5R0S5_9HYPH</name>